<dbReference type="PANTHER" id="PTHR30469:SF15">
    <property type="entry name" value="HLYD FAMILY OF SECRETION PROTEINS"/>
    <property type="match status" value="1"/>
</dbReference>
<dbReference type="EMBL" id="RAPQ01000008">
    <property type="protein sequence ID" value="RKE03048.1"/>
    <property type="molecule type" value="Genomic_DNA"/>
</dbReference>
<feature type="domain" description="CzcB-like alpha-helical hairpin" evidence="4">
    <location>
        <begin position="133"/>
        <end position="175"/>
    </location>
</feature>
<dbReference type="Gene3D" id="2.40.420.20">
    <property type="match status" value="1"/>
</dbReference>
<feature type="coiled-coil region" evidence="2">
    <location>
        <begin position="31"/>
        <end position="58"/>
    </location>
</feature>
<dbReference type="Gene3D" id="1.10.287.470">
    <property type="entry name" value="Helix hairpin bin"/>
    <property type="match status" value="1"/>
</dbReference>
<evidence type="ECO:0000256" key="1">
    <source>
        <dbReference type="ARBA" id="ARBA00009477"/>
    </source>
</evidence>
<comment type="similarity">
    <text evidence="1">Belongs to the membrane fusion protein (MFP) (TC 8.A.1) family.</text>
</comment>
<sequence length="373" mass="41547">MKKILIVAIIPLLFACSAKDADKELSKEDQLKKYKSEFATLKKKISALEKEIRSESNTDEAISVAVTEITNSKFEHFIQVTGNVEADKNITITPEANGNIISINVVEGQKVRKGDVIGKLNTAQIQRSIDEVKTNLELSNILFERQQRLWNQKIGSEVEYLQAKANKEALESKLEALVAQKDMAIITAPFNGIIDEIHQKKGELAGPSIPFAQLVNIDQVYVEADIAETYLNYIKAGEKAELEFPAIDFRTSASIYRTSNIIDPGNRSFKVRVNLNNPGHKIKPNLISVLKIKDYEIDNAIVVPSIIVKKDFEGSYLYVAKKEGKKLVANKTYIKISKTYNNLSLIESGVQLGDKIITEGYSQVVNGTLISTK</sequence>
<dbReference type="AlphaFoldDB" id="A0A419X5Q3"/>
<evidence type="ECO:0000256" key="3">
    <source>
        <dbReference type="SAM" id="SignalP"/>
    </source>
</evidence>
<dbReference type="InterPro" id="IPR058648">
    <property type="entry name" value="HH_CzcB-like"/>
</dbReference>
<feature type="signal peptide" evidence="3">
    <location>
        <begin position="1"/>
        <end position="20"/>
    </location>
</feature>
<dbReference type="InterPro" id="IPR006143">
    <property type="entry name" value="RND_pump_MFP"/>
</dbReference>
<dbReference type="InterPro" id="IPR058627">
    <property type="entry name" value="MdtA-like_C"/>
</dbReference>
<evidence type="ECO:0000259" key="4">
    <source>
        <dbReference type="Pfam" id="PF25893"/>
    </source>
</evidence>
<dbReference type="SUPFAM" id="SSF111369">
    <property type="entry name" value="HlyD-like secretion proteins"/>
    <property type="match status" value="1"/>
</dbReference>
<evidence type="ECO:0000313" key="8">
    <source>
        <dbReference type="Proteomes" id="UP000284531"/>
    </source>
</evidence>
<dbReference type="GO" id="GO:0015562">
    <property type="term" value="F:efflux transmembrane transporter activity"/>
    <property type="evidence" value="ECO:0007669"/>
    <property type="project" value="TreeGrafter"/>
</dbReference>
<name>A0A419X5Q3_9BACT</name>
<keyword evidence="3" id="KW-0732">Signal</keyword>
<feature type="chain" id="PRO_5019356552" evidence="3">
    <location>
        <begin position="21"/>
        <end position="373"/>
    </location>
</feature>
<evidence type="ECO:0000256" key="2">
    <source>
        <dbReference type="SAM" id="Coils"/>
    </source>
</evidence>
<dbReference type="Gene3D" id="2.40.30.170">
    <property type="match status" value="1"/>
</dbReference>
<dbReference type="PROSITE" id="PS51257">
    <property type="entry name" value="PROKAR_LIPOPROTEIN"/>
    <property type="match status" value="1"/>
</dbReference>
<dbReference type="OrthoDB" id="9806939at2"/>
<dbReference type="NCBIfam" id="TIGR01730">
    <property type="entry name" value="RND_mfp"/>
    <property type="match status" value="1"/>
</dbReference>
<protein>
    <submittedName>
        <fullName evidence="7">RND family efflux transporter MFP subunit</fullName>
    </submittedName>
</protein>
<comment type="caution">
    <text evidence="7">The sequence shown here is derived from an EMBL/GenBank/DDBJ whole genome shotgun (WGS) entry which is preliminary data.</text>
</comment>
<accession>A0A419X5Q3</accession>
<proteinExistence type="inferred from homology"/>
<keyword evidence="2" id="KW-0175">Coiled coil</keyword>
<dbReference type="Gene3D" id="2.40.50.100">
    <property type="match status" value="1"/>
</dbReference>
<dbReference type="Pfam" id="PF25967">
    <property type="entry name" value="RND-MFP_C"/>
    <property type="match status" value="1"/>
</dbReference>
<keyword evidence="8" id="KW-1185">Reference proteome</keyword>
<dbReference type="Proteomes" id="UP000284531">
    <property type="component" value="Unassembled WGS sequence"/>
</dbReference>
<evidence type="ECO:0000259" key="6">
    <source>
        <dbReference type="Pfam" id="PF25967"/>
    </source>
</evidence>
<dbReference type="Pfam" id="PF25954">
    <property type="entry name" value="Beta-barrel_RND_2"/>
    <property type="match status" value="1"/>
</dbReference>
<evidence type="ECO:0000313" key="7">
    <source>
        <dbReference type="EMBL" id="RKE03048.1"/>
    </source>
</evidence>
<organism evidence="7 8">
    <name type="scientific">Marinifilum flexuosum</name>
    <dbReference type="NCBI Taxonomy" id="1117708"/>
    <lineage>
        <taxon>Bacteria</taxon>
        <taxon>Pseudomonadati</taxon>
        <taxon>Bacteroidota</taxon>
        <taxon>Bacteroidia</taxon>
        <taxon>Marinilabiliales</taxon>
        <taxon>Marinifilaceae</taxon>
    </lineage>
</organism>
<feature type="domain" description="Multidrug resistance protein MdtA-like C-terminal permuted SH3" evidence="6">
    <location>
        <begin position="299"/>
        <end position="361"/>
    </location>
</feature>
<dbReference type="PANTHER" id="PTHR30469">
    <property type="entry name" value="MULTIDRUG RESISTANCE PROTEIN MDTA"/>
    <property type="match status" value="1"/>
</dbReference>
<dbReference type="RefSeq" id="WP_120237984.1">
    <property type="nucleotide sequence ID" value="NZ_RAPQ01000008.1"/>
</dbReference>
<evidence type="ECO:0000259" key="5">
    <source>
        <dbReference type="Pfam" id="PF25954"/>
    </source>
</evidence>
<dbReference type="Pfam" id="PF25893">
    <property type="entry name" value="HH_CzcB"/>
    <property type="match status" value="1"/>
</dbReference>
<feature type="domain" description="CusB-like beta-barrel" evidence="5">
    <location>
        <begin position="219"/>
        <end position="291"/>
    </location>
</feature>
<gene>
    <name evidence="7" type="ORF">BXY64_0035</name>
</gene>
<dbReference type="GO" id="GO:1990281">
    <property type="term" value="C:efflux pump complex"/>
    <property type="evidence" value="ECO:0007669"/>
    <property type="project" value="TreeGrafter"/>
</dbReference>
<reference evidence="7 8" key="1">
    <citation type="submission" date="2018-09" db="EMBL/GenBank/DDBJ databases">
        <title>Genomic Encyclopedia of Archaeal and Bacterial Type Strains, Phase II (KMG-II): from individual species to whole genera.</title>
        <authorList>
            <person name="Goeker M."/>
        </authorList>
    </citation>
    <scope>NUCLEOTIDE SEQUENCE [LARGE SCALE GENOMIC DNA]</scope>
    <source>
        <strain evidence="7 8">DSM 21950</strain>
    </source>
</reference>
<dbReference type="InterPro" id="IPR058792">
    <property type="entry name" value="Beta-barrel_RND_2"/>
</dbReference>